<evidence type="ECO:0000313" key="7">
    <source>
        <dbReference type="EMBL" id="CAI8055681.1"/>
    </source>
</evidence>
<evidence type="ECO:0000259" key="6">
    <source>
        <dbReference type="Pfam" id="PF09334"/>
    </source>
</evidence>
<keyword evidence="5" id="KW-0030">Aminoacyl-tRNA synthetase</keyword>
<dbReference type="EMBL" id="CASHTH010004295">
    <property type="protein sequence ID" value="CAI8055681.1"/>
    <property type="molecule type" value="Genomic_DNA"/>
</dbReference>
<sequence>MFRLSSFRDRLLEWIDSRPYPVIPESSRQRVRHWLLHETNSDLSVSRPRSRLHWGVPVPNDSSQTIYVWLDALVNYLTVSITPSQISHNSQTHRHDNGTEICGSVWPATNQIVGKDILKFHAVYWPAFLMAAGLPLPRRIVSHAHWTIGKSKVEQFYFSSDSKKWLNSIR</sequence>
<dbReference type="InterPro" id="IPR015413">
    <property type="entry name" value="Methionyl/Leucyl_tRNA_Synth"/>
</dbReference>
<dbReference type="Gene3D" id="3.40.50.620">
    <property type="entry name" value="HUPs"/>
    <property type="match status" value="1"/>
</dbReference>
<dbReference type="Gene3D" id="2.170.220.10">
    <property type="match status" value="1"/>
</dbReference>
<comment type="caution">
    <text evidence="7">The sequence shown here is derived from an EMBL/GenBank/DDBJ whole genome shotgun (WGS) entry which is preliminary data.</text>
</comment>
<evidence type="ECO:0000256" key="2">
    <source>
        <dbReference type="ARBA" id="ARBA00022741"/>
    </source>
</evidence>
<evidence type="ECO:0000256" key="3">
    <source>
        <dbReference type="ARBA" id="ARBA00022840"/>
    </source>
</evidence>
<evidence type="ECO:0000256" key="4">
    <source>
        <dbReference type="ARBA" id="ARBA00022917"/>
    </source>
</evidence>
<dbReference type="PRINTS" id="PR01041">
    <property type="entry name" value="TRNASYNTHMET"/>
</dbReference>
<gene>
    <name evidence="7" type="ORF">GBAR_LOCUS30371</name>
</gene>
<evidence type="ECO:0000256" key="1">
    <source>
        <dbReference type="ARBA" id="ARBA00022598"/>
    </source>
</evidence>
<keyword evidence="2" id="KW-0547">Nucleotide-binding</keyword>
<name>A0AA35TXV9_GEOBA</name>
<dbReference type="InterPro" id="IPR023457">
    <property type="entry name" value="Met-tRNA_synth_2"/>
</dbReference>
<feature type="domain" description="Methionyl/Leucyl tRNA synthetase" evidence="6">
    <location>
        <begin position="1"/>
        <end position="153"/>
    </location>
</feature>
<keyword evidence="3" id="KW-0067">ATP-binding</keyword>
<dbReference type="SUPFAM" id="SSF52374">
    <property type="entry name" value="Nucleotidylyl transferase"/>
    <property type="match status" value="1"/>
</dbReference>
<proteinExistence type="predicted"/>
<dbReference type="Proteomes" id="UP001174909">
    <property type="component" value="Unassembled WGS sequence"/>
</dbReference>
<dbReference type="Pfam" id="PF09334">
    <property type="entry name" value="tRNA-synt_1g"/>
    <property type="match status" value="1"/>
</dbReference>
<protein>
    <submittedName>
        <fullName evidence="7">Methionine--tRNA ligase, mitochondrial</fullName>
    </submittedName>
</protein>
<dbReference type="InterPro" id="IPR033911">
    <property type="entry name" value="MetRS_core"/>
</dbReference>
<dbReference type="PANTHER" id="PTHR43326">
    <property type="entry name" value="METHIONYL-TRNA SYNTHETASE"/>
    <property type="match status" value="1"/>
</dbReference>
<dbReference type="InterPro" id="IPR014729">
    <property type="entry name" value="Rossmann-like_a/b/a_fold"/>
</dbReference>
<keyword evidence="8" id="KW-1185">Reference proteome</keyword>
<keyword evidence="4" id="KW-0648">Protein biosynthesis</keyword>
<dbReference type="GO" id="GO:0006431">
    <property type="term" value="P:methionyl-tRNA aminoacylation"/>
    <property type="evidence" value="ECO:0007669"/>
    <property type="project" value="InterPro"/>
</dbReference>
<evidence type="ECO:0000256" key="5">
    <source>
        <dbReference type="ARBA" id="ARBA00023146"/>
    </source>
</evidence>
<evidence type="ECO:0000313" key="8">
    <source>
        <dbReference type="Proteomes" id="UP001174909"/>
    </source>
</evidence>
<dbReference type="GO" id="GO:0004825">
    <property type="term" value="F:methionine-tRNA ligase activity"/>
    <property type="evidence" value="ECO:0007669"/>
    <property type="project" value="InterPro"/>
</dbReference>
<reference evidence="7" key="1">
    <citation type="submission" date="2023-03" db="EMBL/GenBank/DDBJ databases">
        <authorList>
            <person name="Steffen K."/>
            <person name="Cardenas P."/>
        </authorList>
    </citation>
    <scope>NUCLEOTIDE SEQUENCE</scope>
</reference>
<accession>A0AA35TXV9</accession>
<organism evidence="7 8">
    <name type="scientific">Geodia barretti</name>
    <name type="common">Barrett's horny sponge</name>
    <dbReference type="NCBI Taxonomy" id="519541"/>
    <lineage>
        <taxon>Eukaryota</taxon>
        <taxon>Metazoa</taxon>
        <taxon>Porifera</taxon>
        <taxon>Demospongiae</taxon>
        <taxon>Heteroscleromorpha</taxon>
        <taxon>Tetractinellida</taxon>
        <taxon>Astrophorina</taxon>
        <taxon>Geodiidae</taxon>
        <taxon>Geodia</taxon>
    </lineage>
</organism>
<dbReference type="PANTHER" id="PTHR43326:SF1">
    <property type="entry name" value="METHIONINE--TRNA LIGASE, MITOCHONDRIAL"/>
    <property type="match status" value="1"/>
</dbReference>
<keyword evidence="1 7" id="KW-0436">Ligase</keyword>
<dbReference type="AlphaFoldDB" id="A0AA35TXV9"/>
<dbReference type="GO" id="GO:0005524">
    <property type="term" value="F:ATP binding"/>
    <property type="evidence" value="ECO:0007669"/>
    <property type="project" value="UniProtKB-KW"/>
</dbReference>